<dbReference type="PANTHER" id="PTHR43266:SF2">
    <property type="entry name" value="MAJOR FACILITATOR SUPERFAMILY (MFS) PROFILE DOMAIN-CONTAINING PROTEIN"/>
    <property type="match status" value="1"/>
</dbReference>
<dbReference type="KEGG" id="mfc:BRM9_2047"/>
<evidence type="ECO:0000256" key="4">
    <source>
        <dbReference type="ARBA" id="ARBA00022692"/>
    </source>
</evidence>
<evidence type="ECO:0000256" key="3">
    <source>
        <dbReference type="ARBA" id="ARBA00022475"/>
    </source>
</evidence>
<sequence length="429" mass="46082">MESEKTSVKDMNTKATENKGFLSLSLFLLLQGQFISIMGDMVYEIALGFWVLAFTGSPALMGTLMATSLLPGVLLAPFAGVVVDRSSRKKLMILTDMIRGITIILVAVTAIMGLLQLWMVFLAGVILGIGGAFFGPAAMSVLPQMVPQNKLTNTNSLFGIANTGADILGNSLGGILYVLIGAPLMFLINGISFIISGISISLAKIPKNKTSEITSQNFISDLTKSLGFIWKLKGLFYIMILFSIFSFLVHIAVVLLIPLFQFTPGLGAAKYGIAVACFTAGMFLGMIVLSAMAIHPSKRAALMLVSLCISNLCLVLFALTTDFYLMSFLLLIAGISESVVNVFILSSIQSVVPDDMMGKIMGLVGTVTMALIPLAMITGGILAEFFPIRTIFLVCFLASFVVFVNLFFIPSVRKFINFDPSTQSIADLT</sequence>
<feature type="transmembrane region" description="Helical" evidence="7">
    <location>
        <begin position="325"/>
        <end position="348"/>
    </location>
</feature>
<evidence type="ECO:0000313" key="13">
    <source>
        <dbReference type="Proteomes" id="UP000062768"/>
    </source>
</evidence>
<evidence type="ECO:0000313" key="11">
    <source>
        <dbReference type="EMBL" id="MBF4474257.1"/>
    </source>
</evidence>
<dbReference type="Pfam" id="PF07690">
    <property type="entry name" value="MFS_1"/>
    <property type="match status" value="1"/>
</dbReference>
<comment type="subcellular location">
    <subcellularLocation>
        <location evidence="1">Cell membrane</location>
        <topology evidence="1">Multi-pass membrane protein</topology>
    </subcellularLocation>
</comment>
<feature type="transmembrane region" description="Helical" evidence="7">
    <location>
        <begin position="301"/>
        <end position="319"/>
    </location>
</feature>
<dbReference type="InterPro" id="IPR022324">
    <property type="entry name" value="Bacilysin_exporter_BacE_put"/>
</dbReference>
<reference evidence="10" key="2">
    <citation type="submission" date="2014-09" db="EMBL/GenBank/DDBJ databases">
        <authorList>
            <person name="Bishop-Lilly K.A."/>
            <person name="Broomall S.M."/>
            <person name="Chain P.S."/>
            <person name="Chertkov O."/>
            <person name="Coyne S.R."/>
            <person name="Daligault H.E."/>
            <person name="Davenport K.W."/>
            <person name="Erkkila T."/>
            <person name="Frey K.G."/>
            <person name="Gibbons H.S."/>
            <person name="Gu W."/>
            <person name="Jaissle J."/>
            <person name="Johnson S.L."/>
            <person name="Koroleva G.I."/>
            <person name="Ladner J.T."/>
            <person name="Lo C.-C."/>
            <person name="Minogue T.D."/>
            <person name="Munk C."/>
            <person name="Palacios G.F."/>
            <person name="Redden C.L."/>
            <person name="Rosenzweig C.N."/>
            <person name="Scholz M.B."/>
            <person name="Teshima H."/>
            <person name="Xu Y."/>
        </authorList>
    </citation>
    <scope>NUCLEOTIDE SEQUENCE</scope>
    <source>
        <strain evidence="10">Mb9</strain>
    </source>
</reference>
<feature type="transmembrane region" description="Helical" evidence="7">
    <location>
        <begin position="234"/>
        <end position="259"/>
    </location>
</feature>
<dbReference type="PRINTS" id="PR01988">
    <property type="entry name" value="EXPORTERBACE"/>
</dbReference>
<dbReference type="Proteomes" id="UP000606900">
    <property type="component" value="Unassembled WGS sequence"/>
</dbReference>
<dbReference type="EMBL" id="CP006933">
    <property type="protein sequence ID" value="AIS32849.1"/>
    <property type="molecule type" value="Genomic_DNA"/>
</dbReference>
<evidence type="ECO:0000256" key="1">
    <source>
        <dbReference type="ARBA" id="ARBA00004651"/>
    </source>
</evidence>
<keyword evidence="4 7" id="KW-0812">Transmembrane</keyword>
<feature type="transmembrane region" description="Helical" evidence="7">
    <location>
        <begin position="388"/>
        <end position="408"/>
    </location>
</feature>
<dbReference type="InterPro" id="IPR036259">
    <property type="entry name" value="MFS_trans_sf"/>
</dbReference>
<dbReference type="CDD" id="cd06173">
    <property type="entry name" value="MFS_MefA_like"/>
    <property type="match status" value="1"/>
</dbReference>
<dbReference type="GO" id="GO:0005886">
    <property type="term" value="C:plasma membrane"/>
    <property type="evidence" value="ECO:0007669"/>
    <property type="project" value="UniProtKB-SubCell"/>
</dbReference>
<name>A0A089ZVQ6_METFO</name>
<dbReference type="InterPro" id="IPR011701">
    <property type="entry name" value="MFS"/>
</dbReference>
<evidence type="ECO:0000313" key="9">
    <source>
        <dbReference type="EMBL" id="AIS32849.1"/>
    </source>
</evidence>
<dbReference type="SUPFAM" id="SSF103473">
    <property type="entry name" value="MFS general substrate transporter"/>
    <property type="match status" value="1"/>
</dbReference>
<keyword evidence="6 7" id="KW-0472">Membrane</keyword>
<evidence type="ECO:0000256" key="6">
    <source>
        <dbReference type="ARBA" id="ARBA00023136"/>
    </source>
</evidence>
<evidence type="ECO:0000259" key="8">
    <source>
        <dbReference type="PROSITE" id="PS50850"/>
    </source>
</evidence>
<reference evidence="9" key="1">
    <citation type="submission" date="2013-12" db="EMBL/GenBank/DDBJ databases">
        <title>The complete genome sequence of Methanobacterium sp. BRM9.</title>
        <authorList>
            <consortium name="Pastoral Greenhouse Gas Research Consortium"/>
            <person name="Kelly W.J."/>
            <person name="Leahy S.C."/>
            <person name="Perry R."/>
            <person name="Li D."/>
            <person name="Altermann E."/>
            <person name="Lambie S.C."/>
            <person name="Attwood G.T."/>
        </authorList>
    </citation>
    <scope>NUCLEOTIDE SEQUENCE [LARGE SCALE GENOMIC DNA]</scope>
    <source>
        <strain evidence="9">BRM9</strain>
    </source>
</reference>
<evidence type="ECO:0000313" key="10">
    <source>
        <dbReference type="EMBL" id="CEL23940.1"/>
    </source>
</evidence>
<dbReference type="GeneID" id="26738556"/>
<feature type="transmembrane region" description="Helical" evidence="7">
    <location>
        <begin position="59"/>
        <end position="83"/>
    </location>
</feature>
<keyword evidence="2" id="KW-0813">Transport</keyword>
<keyword evidence="5 7" id="KW-1133">Transmembrane helix</keyword>
<proteinExistence type="predicted"/>
<evidence type="ECO:0000256" key="5">
    <source>
        <dbReference type="ARBA" id="ARBA00022989"/>
    </source>
</evidence>
<evidence type="ECO:0000256" key="2">
    <source>
        <dbReference type="ARBA" id="ARBA00022448"/>
    </source>
</evidence>
<dbReference type="GO" id="GO:0022857">
    <property type="term" value="F:transmembrane transporter activity"/>
    <property type="evidence" value="ECO:0007669"/>
    <property type="project" value="InterPro"/>
</dbReference>
<evidence type="ECO:0000313" key="12">
    <source>
        <dbReference type="Proteomes" id="UP000029661"/>
    </source>
</evidence>
<feature type="transmembrane region" description="Helical" evidence="7">
    <location>
        <begin position="271"/>
        <end position="294"/>
    </location>
</feature>
<feature type="domain" description="Major facilitator superfamily (MFS) profile" evidence="8">
    <location>
        <begin position="25"/>
        <end position="413"/>
    </location>
</feature>
<organism evidence="9 12">
    <name type="scientific">Methanobacterium formicicum</name>
    <dbReference type="NCBI Taxonomy" id="2162"/>
    <lineage>
        <taxon>Archaea</taxon>
        <taxon>Methanobacteriati</taxon>
        <taxon>Methanobacteriota</taxon>
        <taxon>Methanomada group</taxon>
        <taxon>Methanobacteria</taxon>
        <taxon>Methanobacteriales</taxon>
        <taxon>Methanobacteriaceae</taxon>
        <taxon>Methanobacterium</taxon>
    </lineage>
</organism>
<dbReference type="OrthoDB" id="117970at2157"/>
<dbReference type="EMBL" id="LN734822">
    <property type="protein sequence ID" value="CEL23940.1"/>
    <property type="molecule type" value="Genomic_DNA"/>
</dbReference>
<gene>
    <name evidence="9" type="ORF">BRM9_2047</name>
    <name evidence="11" type="ORF">ISP06_02135</name>
    <name evidence="10" type="ORF">MB9_0291</name>
</gene>
<accession>A0A089ZVQ6</accession>
<keyword evidence="13" id="KW-1185">Reference proteome</keyword>
<protein>
    <submittedName>
        <fullName evidence="9">MFS transporter</fullName>
    </submittedName>
    <submittedName>
        <fullName evidence="10">Major facilitator superfamily protein</fullName>
    </submittedName>
</protein>
<dbReference type="AlphaFoldDB" id="A0A089ZVQ6"/>
<dbReference type="PANTHER" id="PTHR43266">
    <property type="entry name" value="MACROLIDE-EFFLUX PROTEIN"/>
    <property type="match status" value="1"/>
</dbReference>
<dbReference type="EMBL" id="JADIIL010000011">
    <property type="protein sequence ID" value="MBF4474257.1"/>
    <property type="molecule type" value="Genomic_DNA"/>
</dbReference>
<dbReference type="RefSeq" id="WP_060537309.1">
    <property type="nucleotide sequence ID" value="NZ_CP006933.1"/>
</dbReference>
<keyword evidence="3" id="KW-1003">Cell membrane</keyword>
<dbReference type="Proteomes" id="UP000029661">
    <property type="component" value="Chromosome"/>
</dbReference>
<dbReference type="Proteomes" id="UP000062768">
    <property type="component" value="Chromosome I"/>
</dbReference>
<feature type="transmembrane region" description="Helical" evidence="7">
    <location>
        <begin position="360"/>
        <end position="382"/>
    </location>
</feature>
<dbReference type="STRING" id="2162.BRM9_2047"/>
<reference evidence="11" key="3">
    <citation type="submission" date="2020-10" db="EMBL/GenBank/DDBJ databases">
        <title>Dehalococcoides mccartyi of a TCE/Cr reducing biochatode.</title>
        <authorList>
            <person name="Matturro B."/>
        </authorList>
    </citation>
    <scope>NUCLEOTIDE SEQUENCE</scope>
    <source>
        <strain evidence="11">Bin2</strain>
    </source>
</reference>
<evidence type="ECO:0000256" key="7">
    <source>
        <dbReference type="SAM" id="Phobius"/>
    </source>
</evidence>
<feature type="transmembrane region" description="Helical" evidence="7">
    <location>
        <begin position="103"/>
        <end position="134"/>
    </location>
</feature>
<dbReference type="Gene3D" id="1.20.1250.20">
    <property type="entry name" value="MFS general substrate transporter like domains"/>
    <property type="match status" value="1"/>
</dbReference>
<feature type="transmembrane region" description="Helical" evidence="7">
    <location>
        <begin position="21"/>
        <end position="39"/>
    </location>
</feature>
<dbReference type="PATRIC" id="fig|2162.10.peg.299"/>
<dbReference type="InterPro" id="IPR020846">
    <property type="entry name" value="MFS_dom"/>
</dbReference>
<feature type="transmembrane region" description="Helical" evidence="7">
    <location>
        <begin position="175"/>
        <end position="203"/>
    </location>
</feature>
<dbReference type="PROSITE" id="PS50850">
    <property type="entry name" value="MFS"/>
    <property type="match status" value="1"/>
</dbReference>